<keyword evidence="2" id="KW-0677">Repeat</keyword>
<dbReference type="GO" id="GO:0030544">
    <property type="term" value="F:Hsp70 protein binding"/>
    <property type="evidence" value="ECO:0007669"/>
    <property type="project" value="TreeGrafter"/>
</dbReference>
<dbReference type="Gene3D" id="1.25.40.10">
    <property type="entry name" value="Tetratricopeptide repeat domain"/>
    <property type="match status" value="1"/>
</dbReference>
<dbReference type="SUPFAM" id="SSF48452">
    <property type="entry name" value="TPR-like"/>
    <property type="match status" value="1"/>
</dbReference>
<feature type="compositionally biased region" description="Basic and acidic residues" evidence="6">
    <location>
        <begin position="256"/>
        <end position="296"/>
    </location>
</feature>
<proteinExistence type="inferred from homology"/>
<dbReference type="FunFam" id="1.25.40.10:FF:000112">
    <property type="entry name" value="FAM10 family protein"/>
    <property type="match status" value="1"/>
</dbReference>
<dbReference type="OrthoDB" id="533763at2759"/>
<dbReference type="InterPro" id="IPR019734">
    <property type="entry name" value="TPR_rpt"/>
</dbReference>
<sequence length="413" mass="45244">MPAHAHLPKEHILLLKNFVNLCEKNPEIIQVPELDFFRTWLIKLGAKIEQTSSSTESSNKETSDFDNASSHSHTESASTEHTTKETTHEHEMESDPEKFDREGVVEPDNDEPQPMGDPDVEITDAMLEQADAKRSEAQQKLGEGQLDEAIKLFTAAIENNPQSAILYAKRAQCYVKLQKPNAAIRDCTRALEINENSQQALKWRGKANRMLGNWEAAHKDFCKAQISDFDEDVQQWIKEVEANAKKMTDHKRKYERKREEKLLESKRERQRKAQELYEKARKEEAERRKNESDGKDFSGFPGAGGAGGFPGGAGGAGGLGGLGAFMNDPEIMTALQDPDVQTAFAEISSNPAKIADYQNNPKVRKIMEKIAGKFGGGGAGGMGGMGGFPGGMGGFPGGMGGSSTSPNSANDLD</sequence>
<dbReference type="Proteomes" id="UP000663829">
    <property type="component" value="Unassembled WGS sequence"/>
</dbReference>
<dbReference type="Proteomes" id="UP000681722">
    <property type="component" value="Unassembled WGS sequence"/>
</dbReference>
<comment type="caution">
    <text evidence="8">The sequence shown here is derived from an EMBL/GenBank/DDBJ whole genome shotgun (WGS) entry which is preliminary data.</text>
</comment>
<feature type="compositionally biased region" description="Polar residues" evidence="6">
    <location>
        <begin position="402"/>
        <end position="413"/>
    </location>
</feature>
<dbReference type="PANTHER" id="PTHR45883">
    <property type="entry name" value="HSC70-INTERACTING PROTEIN"/>
    <property type="match status" value="1"/>
</dbReference>
<feature type="region of interest" description="Disordered" evidence="6">
    <location>
        <begin position="245"/>
        <end position="311"/>
    </location>
</feature>
<dbReference type="PROSITE" id="PS50005">
    <property type="entry name" value="TPR"/>
    <property type="match status" value="1"/>
</dbReference>
<reference evidence="8" key="1">
    <citation type="submission" date="2021-02" db="EMBL/GenBank/DDBJ databases">
        <authorList>
            <person name="Nowell W R."/>
        </authorList>
    </citation>
    <scope>NUCLEOTIDE SEQUENCE</scope>
</reference>
<dbReference type="InterPro" id="IPR011990">
    <property type="entry name" value="TPR-like_helical_dom_sf"/>
</dbReference>
<dbReference type="InterPro" id="IPR041243">
    <property type="entry name" value="STI1/HOP_DP"/>
</dbReference>
<dbReference type="AlphaFoldDB" id="A0A813U4F6"/>
<feature type="repeat" description="TPR" evidence="5">
    <location>
        <begin position="130"/>
        <end position="163"/>
    </location>
</feature>
<keyword evidence="10" id="KW-1185">Reference proteome</keyword>
<dbReference type="Pfam" id="PF14559">
    <property type="entry name" value="TPR_19"/>
    <property type="match status" value="1"/>
</dbReference>
<dbReference type="GO" id="GO:0046983">
    <property type="term" value="F:protein dimerization activity"/>
    <property type="evidence" value="ECO:0007669"/>
    <property type="project" value="InterPro"/>
</dbReference>
<dbReference type="CDD" id="cd14438">
    <property type="entry name" value="Hip_N"/>
    <property type="match status" value="1"/>
</dbReference>
<dbReference type="PANTHER" id="PTHR45883:SF2">
    <property type="entry name" value="HSC70-INTERACTING PROTEIN"/>
    <property type="match status" value="1"/>
</dbReference>
<organism evidence="8 10">
    <name type="scientific">Didymodactylos carnosus</name>
    <dbReference type="NCBI Taxonomy" id="1234261"/>
    <lineage>
        <taxon>Eukaryota</taxon>
        <taxon>Metazoa</taxon>
        <taxon>Spiralia</taxon>
        <taxon>Gnathifera</taxon>
        <taxon>Rotifera</taxon>
        <taxon>Eurotatoria</taxon>
        <taxon>Bdelloidea</taxon>
        <taxon>Philodinida</taxon>
        <taxon>Philodinidae</taxon>
        <taxon>Didymodactylos</taxon>
    </lineage>
</organism>
<dbReference type="Pfam" id="PF17830">
    <property type="entry name" value="STI1-HOP_DP"/>
    <property type="match status" value="1"/>
</dbReference>
<dbReference type="EMBL" id="CAJOBC010000590">
    <property type="protein sequence ID" value="CAF3604487.1"/>
    <property type="molecule type" value="Genomic_DNA"/>
</dbReference>
<dbReference type="EMBL" id="CAJNOQ010000590">
    <property type="protein sequence ID" value="CAF0818236.1"/>
    <property type="molecule type" value="Genomic_DNA"/>
</dbReference>
<feature type="compositionally biased region" description="Basic and acidic residues" evidence="6">
    <location>
        <begin position="81"/>
        <end position="104"/>
    </location>
</feature>
<dbReference type="SMART" id="SM00727">
    <property type="entry name" value="STI1"/>
    <property type="match status" value="1"/>
</dbReference>
<feature type="compositionally biased region" description="Low complexity" evidence="6">
    <location>
        <begin position="69"/>
        <end position="80"/>
    </location>
</feature>
<accession>A0A813U4F6</accession>
<evidence type="ECO:0000259" key="7">
    <source>
        <dbReference type="SMART" id="SM00727"/>
    </source>
</evidence>
<dbReference type="InterPro" id="IPR034649">
    <property type="entry name" value="Hip_N"/>
</dbReference>
<feature type="domain" description="STI1" evidence="7">
    <location>
        <begin position="328"/>
        <end position="367"/>
    </location>
</feature>
<evidence type="ECO:0000256" key="5">
    <source>
        <dbReference type="PROSITE-ProRule" id="PRU00339"/>
    </source>
</evidence>
<evidence type="ECO:0000313" key="8">
    <source>
        <dbReference type="EMBL" id="CAF0818236.1"/>
    </source>
</evidence>
<feature type="region of interest" description="Disordered" evidence="6">
    <location>
        <begin position="49"/>
        <end position="119"/>
    </location>
</feature>
<dbReference type="InterPro" id="IPR006636">
    <property type="entry name" value="STI1_HS-bd"/>
</dbReference>
<dbReference type="Gene3D" id="1.10.260.100">
    <property type="match status" value="1"/>
</dbReference>
<evidence type="ECO:0000313" key="9">
    <source>
        <dbReference type="EMBL" id="CAF3604487.1"/>
    </source>
</evidence>
<protein>
    <recommendedName>
        <fullName evidence="7">STI1 domain-containing protein</fullName>
    </recommendedName>
</protein>
<evidence type="ECO:0000256" key="6">
    <source>
        <dbReference type="SAM" id="MobiDB-lite"/>
    </source>
</evidence>
<dbReference type="Pfam" id="PF18253">
    <property type="entry name" value="HipN"/>
    <property type="match status" value="1"/>
</dbReference>
<feature type="region of interest" description="Disordered" evidence="6">
    <location>
        <begin position="394"/>
        <end position="413"/>
    </location>
</feature>
<dbReference type="Gene3D" id="6.10.250.3420">
    <property type="match status" value="1"/>
</dbReference>
<keyword evidence="3 5" id="KW-0802">TPR repeat</keyword>
<evidence type="ECO:0000256" key="4">
    <source>
        <dbReference type="ARBA" id="ARBA00037033"/>
    </source>
</evidence>
<gene>
    <name evidence="8" type="ORF">GPM918_LOCUS4404</name>
    <name evidence="9" type="ORF">SRO942_LOCUS4405</name>
</gene>
<evidence type="ECO:0000313" key="10">
    <source>
        <dbReference type="Proteomes" id="UP000663829"/>
    </source>
</evidence>
<dbReference type="SMART" id="SM00028">
    <property type="entry name" value="TPR"/>
    <property type="match status" value="2"/>
</dbReference>
<comment type="function">
    <text evidence="4">One HIP oligomer binds the ATPase domains of at least two HSC70 molecules dependent on activation of the HSC70 ATPase by HSP40. Stabilizes the ADP state of HSC70 that has a high affinity for substrate protein. Through its own chaperone activity, it may contribute to the interaction of HSC70 with various target proteins.</text>
</comment>
<evidence type="ECO:0000256" key="2">
    <source>
        <dbReference type="ARBA" id="ARBA00022737"/>
    </source>
</evidence>
<feature type="compositionally biased region" description="Gly residues" evidence="6">
    <location>
        <begin position="301"/>
        <end position="311"/>
    </location>
</feature>
<evidence type="ECO:0000256" key="3">
    <source>
        <dbReference type="ARBA" id="ARBA00022803"/>
    </source>
</evidence>
<name>A0A813U4F6_9BILA</name>
<comment type="similarity">
    <text evidence="1">Belongs to the FAM10 family.</text>
</comment>
<evidence type="ECO:0000256" key="1">
    <source>
        <dbReference type="ARBA" id="ARBA00009015"/>
    </source>
</evidence>